<evidence type="ECO:0000259" key="2">
    <source>
        <dbReference type="PROSITE" id="PS50006"/>
    </source>
</evidence>
<dbReference type="HOGENOM" id="CLU_033671_0_0_1"/>
<dbReference type="Gene3D" id="3.60.40.10">
    <property type="entry name" value="PPM-type phosphatase domain"/>
    <property type="match status" value="1"/>
</dbReference>
<dbReference type="PROSITE" id="PS51746">
    <property type="entry name" value="PPM_2"/>
    <property type="match status" value="1"/>
</dbReference>
<accession>W1PXS7</accession>
<dbReference type="EMBL" id="KI392614">
    <property type="protein sequence ID" value="ERN12681.1"/>
    <property type="molecule type" value="Genomic_DNA"/>
</dbReference>
<dbReference type="GO" id="GO:0007165">
    <property type="term" value="P:signal transduction"/>
    <property type="evidence" value="ECO:0000318"/>
    <property type="project" value="GO_Central"/>
</dbReference>
<dbReference type="AlphaFoldDB" id="W1PXS7"/>
<proteinExistence type="predicted"/>
<dbReference type="GO" id="GO:0004722">
    <property type="term" value="F:protein serine/threonine phosphatase activity"/>
    <property type="evidence" value="ECO:0000318"/>
    <property type="project" value="GO_Central"/>
</dbReference>
<evidence type="ECO:0008006" key="6">
    <source>
        <dbReference type="Google" id="ProtNLM"/>
    </source>
</evidence>
<protein>
    <recommendedName>
        <fullName evidence="6">Protein-serine/threonine phosphatase</fullName>
    </recommendedName>
</protein>
<organism evidence="4 5">
    <name type="scientific">Amborella trichopoda</name>
    <dbReference type="NCBI Taxonomy" id="13333"/>
    <lineage>
        <taxon>Eukaryota</taxon>
        <taxon>Viridiplantae</taxon>
        <taxon>Streptophyta</taxon>
        <taxon>Embryophyta</taxon>
        <taxon>Tracheophyta</taxon>
        <taxon>Spermatophyta</taxon>
        <taxon>Magnoliopsida</taxon>
        <taxon>Amborellales</taxon>
        <taxon>Amborellaceae</taxon>
        <taxon>Amborella</taxon>
    </lineage>
</organism>
<dbReference type="PANTHER" id="PTHR13832:SF643">
    <property type="entry name" value="PROTEIN PHOSPHATASE 2C-RELATED"/>
    <property type="match status" value="1"/>
</dbReference>
<dbReference type="Pfam" id="PF00481">
    <property type="entry name" value="PP2C"/>
    <property type="match status" value="1"/>
</dbReference>
<dbReference type="OMA" id="NHYYEGC"/>
<dbReference type="STRING" id="13333.W1PXS7"/>
<feature type="domain" description="PPM-type phosphatase" evidence="3">
    <location>
        <begin position="242"/>
        <end position="515"/>
    </location>
</feature>
<dbReference type="InterPro" id="IPR001932">
    <property type="entry name" value="PPM-type_phosphatase-like_dom"/>
</dbReference>
<dbReference type="InterPro" id="IPR015655">
    <property type="entry name" value="PP2C"/>
</dbReference>
<dbReference type="SMART" id="SM00332">
    <property type="entry name" value="PP2Cc"/>
    <property type="match status" value="1"/>
</dbReference>
<sequence length="530" mass="58230">MEYLANNDLKKPLISDDSDSLSDSAGFHASEEAVQHQLRAPSPPPTNAGVDQGGSVVLDISDRLEDLQVGQTIKHAVGKSWPVEEKFDEKKEPSLAGVIYKDGPYQFSLLKNYSVQRSSLTLEVISGPSSGIRFSVLSTNASALPFTLGRLQPCNLLLNDSGVSGKHAMINWDAKKMKWELVDMGSLNGTVLNTQAIHLQESNIRHWSHPFELSDGDIITLGSTSKVQVQIVKHEAHNCPFGVGVASDPMAVRRGAKKHPMEDVCYCQWPLPGVPQFGLFGIFDGHSGVKAAKDASEMLPKVVADILLTPERRQKVFSYCDASEVLKDAFSQTEAALTHQYEGCTASVLLVWVDPHDDFFAQCANVGDSSSVFSINGKQITVTEEHRLTSKSEITRLAKAGTAPVDGLTRLCGFNIARMLGDKFVKEQDTRFIAEPYVSQVVHIERASKTFAVMASDGLWDVLTTKRAVELIHKFRERKDGNEDDKAPGKIADFLLSQAKNLRTKDNTSIIFLDFDISEKASSETQTHIE</sequence>
<dbReference type="CDD" id="cd00143">
    <property type="entry name" value="PP2Cc"/>
    <property type="match status" value="1"/>
</dbReference>
<reference evidence="5" key="1">
    <citation type="journal article" date="2013" name="Science">
        <title>The Amborella genome and the evolution of flowering plants.</title>
        <authorList>
            <consortium name="Amborella Genome Project"/>
        </authorList>
    </citation>
    <scope>NUCLEOTIDE SEQUENCE [LARGE SCALE GENOMIC DNA]</scope>
</reference>
<dbReference type="SUPFAM" id="SSF49879">
    <property type="entry name" value="SMAD/FHA domain"/>
    <property type="match status" value="1"/>
</dbReference>
<feature type="region of interest" description="Disordered" evidence="1">
    <location>
        <begin position="1"/>
        <end position="53"/>
    </location>
</feature>
<dbReference type="Pfam" id="PF00498">
    <property type="entry name" value="FHA"/>
    <property type="match status" value="1"/>
</dbReference>
<gene>
    <name evidence="4" type="ORF">AMTR_s00025p00246480</name>
</gene>
<evidence type="ECO:0000259" key="3">
    <source>
        <dbReference type="PROSITE" id="PS51746"/>
    </source>
</evidence>
<evidence type="ECO:0000313" key="4">
    <source>
        <dbReference type="EMBL" id="ERN12681.1"/>
    </source>
</evidence>
<dbReference type="PROSITE" id="PS50006">
    <property type="entry name" value="FHA_DOMAIN"/>
    <property type="match status" value="1"/>
</dbReference>
<keyword evidence="5" id="KW-1185">Reference proteome</keyword>
<dbReference type="Proteomes" id="UP000017836">
    <property type="component" value="Unassembled WGS sequence"/>
</dbReference>
<dbReference type="InterPro" id="IPR008984">
    <property type="entry name" value="SMAD_FHA_dom_sf"/>
</dbReference>
<dbReference type="eggNOG" id="KOG0698">
    <property type="taxonomic scope" value="Eukaryota"/>
</dbReference>
<dbReference type="SUPFAM" id="SSF81606">
    <property type="entry name" value="PP2C-like"/>
    <property type="match status" value="1"/>
</dbReference>
<feature type="domain" description="FHA" evidence="2">
    <location>
        <begin position="146"/>
        <end position="197"/>
    </location>
</feature>
<dbReference type="Gramene" id="ERN12681">
    <property type="protein sequence ID" value="ERN12681"/>
    <property type="gene ID" value="AMTR_s00025p00246480"/>
</dbReference>
<dbReference type="Gene3D" id="2.60.200.20">
    <property type="match status" value="1"/>
</dbReference>
<evidence type="ECO:0000256" key="1">
    <source>
        <dbReference type="SAM" id="MobiDB-lite"/>
    </source>
</evidence>
<dbReference type="CDD" id="cd22678">
    <property type="entry name" value="FHA_PP2C70-like"/>
    <property type="match status" value="1"/>
</dbReference>
<name>W1PXS7_AMBTC</name>
<evidence type="ECO:0000313" key="5">
    <source>
        <dbReference type="Proteomes" id="UP000017836"/>
    </source>
</evidence>
<dbReference type="PANTHER" id="PTHR13832">
    <property type="entry name" value="PROTEIN PHOSPHATASE 2C"/>
    <property type="match status" value="1"/>
</dbReference>
<dbReference type="SMART" id="SM00240">
    <property type="entry name" value="FHA"/>
    <property type="match status" value="1"/>
</dbReference>
<dbReference type="InterPro" id="IPR000253">
    <property type="entry name" value="FHA_dom"/>
</dbReference>
<dbReference type="InterPro" id="IPR036457">
    <property type="entry name" value="PPM-type-like_dom_sf"/>
</dbReference>